<accession>A0AAJ0D9F6</accession>
<feature type="binding site" evidence="5">
    <location>
        <position position="43"/>
    </location>
    <ligand>
        <name>FAD</name>
        <dbReference type="ChEBI" id="CHEBI:57692"/>
    </ligand>
</feature>
<evidence type="ECO:0000256" key="3">
    <source>
        <dbReference type="ARBA" id="ARBA00023002"/>
    </source>
</evidence>
<dbReference type="Proteomes" id="UP001271007">
    <property type="component" value="Unassembled WGS sequence"/>
</dbReference>
<organism evidence="8 9">
    <name type="scientific">Extremus antarcticus</name>
    <dbReference type="NCBI Taxonomy" id="702011"/>
    <lineage>
        <taxon>Eukaryota</taxon>
        <taxon>Fungi</taxon>
        <taxon>Dikarya</taxon>
        <taxon>Ascomycota</taxon>
        <taxon>Pezizomycotina</taxon>
        <taxon>Dothideomycetes</taxon>
        <taxon>Dothideomycetidae</taxon>
        <taxon>Mycosphaerellales</taxon>
        <taxon>Extremaceae</taxon>
        <taxon>Extremus</taxon>
    </lineage>
</organism>
<protein>
    <recommendedName>
        <fullName evidence="6">Amine oxidase</fullName>
        <ecNumber evidence="6">1.4.3.-</ecNumber>
    </recommendedName>
</protein>
<evidence type="ECO:0000256" key="2">
    <source>
        <dbReference type="ARBA" id="ARBA00005995"/>
    </source>
</evidence>
<dbReference type="SUPFAM" id="SSF51905">
    <property type="entry name" value="FAD/NAD(P)-binding domain"/>
    <property type="match status" value="1"/>
</dbReference>
<dbReference type="AlphaFoldDB" id="A0AAJ0D9F6"/>
<dbReference type="InterPro" id="IPR002937">
    <property type="entry name" value="Amino_oxidase"/>
</dbReference>
<dbReference type="PANTHER" id="PTHR43563">
    <property type="entry name" value="AMINE OXIDASE"/>
    <property type="match status" value="1"/>
</dbReference>
<evidence type="ECO:0000313" key="8">
    <source>
        <dbReference type="EMBL" id="KAK3045766.1"/>
    </source>
</evidence>
<gene>
    <name evidence="8" type="ORF">LTR09_012687</name>
</gene>
<dbReference type="Pfam" id="PF01593">
    <property type="entry name" value="Amino_oxidase"/>
    <property type="match status" value="1"/>
</dbReference>
<reference evidence="8" key="1">
    <citation type="submission" date="2023-04" db="EMBL/GenBank/DDBJ databases">
        <title>Black Yeasts Isolated from many extreme environments.</title>
        <authorList>
            <person name="Coleine C."/>
            <person name="Stajich J.E."/>
            <person name="Selbmann L."/>
        </authorList>
    </citation>
    <scope>NUCLEOTIDE SEQUENCE</scope>
    <source>
        <strain evidence="8">CCFEE 5312</strain>
    </source>
</reference>
<feature type="binding site" evidence="5">
    <location>
        <begin position="62"/>
        <end position="63"/>
    </location>
    <ligand>
        <name>FAD</name>
        <dbReference type="ChEBI" id="CHEBI:57692"/>
    </ligand>
</feature>
<dbReference type="GO" id="GO:0097621">
    <property type="term" value="F:monoamine oxidase activity"/>
    <property type="evidence" value="ECO:0007669"/>
    <property type="project" value="UniProtKB-EC"/>
</dbReference>
<comment type="caution">
    <text evidence="8">The sequence shown here is derived from an EMBL/GenBank/DDBJ whole genome shotgun (WGS) entry which is preliminary data.</text>
</comment>
<comment type="similarity">
    <text evidence="2 6">Belongs to the flavin monoamine oxidase family.</text>
</comment>
<proteinExistence type="inferred from homology"/>
<keyword evidence="6" id="KW-0285">Flavoprotein</keyword>
<dbReference type="Gene3D" id="1.10.405.10">
    <property type="entry name" value="Guanine Nucleotide Dissociation Inhibitor, domain 1"/>
    <property type="match status" value="1"/>
</dbReference>
<dbReference type="EC" id="1.4.3.-" evidence="6"/>
<dbReference type="InterPro" id="IPR001613">
    <property type="entry name" value="Flavin_amine_oxidase"/>
</dbReference>
<evidence type="ECO:0000256" key="5">
    <source>
        <dbReference type="PIRSR" id="PIRSR601613-1"/>
    </source>
</evidence>
<keyword evidence="6" id="KW-0274">FAD</keyword>
<comment type="catalytic activity">
    <reaction evidence="4">
        <text>a secondary aliphatic amine + O2 + H2O = a primary amine + an aldehyde + H2O2</text>
        <dbReference type="Rhea" id="RHEA:26414"/>
        <dbReference type="ChEBI" id="CHEBI:15377"/>
        <dbReference type="ChEBI" id="CHEBI:15379"/>
        <dbReference type="ChEBI" id="CHEBI:16240"/>
        <dbReference type="ChEBI" id="CHEBI:17478"/>
        <dbReference type="ChEBI" id="CHEBI:58855"/>
        <dbReference type="ChEBI" id="CHEBI:65296"/>
        <dbReference type="EC" id="1.4.3.4"/>
    </reaction>
</comment>
<evidence type="ECO:0000256" key="1">
    <source>
        <dbReference type="ARBA" id="ARBA00001974"/>
    </source>
</evidence>
<feature type="binding site" evidence="5">
    <location>
        <position position="461"/>
    </location>
    <ligand>
        <name>FAD</name>
        <dbReference type="ChEBI" id="CHEBI:57692"/>
    </ligand>
</feature>
<dbReference type="SUPFAM" id="SSF54373">
    <property type="entry name" value="FAD-linked reductases, C-terminal domain"/>
    <property type="match status" value="1"/>
</dbReference>
<dbReference type="PANTHER" id="PTHR43563:SF14">
    <property type="entry name" value="AMINE OXIDASE"/>
    <property type="match status" value="1"/>
</dbReference>
<keyword evidence="3 6" id="KW-0560">Oxidoreductase</keyword>
<feature type="binding site" evidence="5">
    <location>
        <position position="272"/>
    </location>
    <ligand>
        <name>FAD</name>
        <dbReference type="ChEBI" id="CHEBI:57692"/>
    </ligand>
</feature>
<name>A0AAJ0D9F6_9PEZI</name>
<dbReference type="EMBL" id="JAWDJX010000155">
    <property type="protein sequence ID" value="KAK3045766.1"/>
    <property type="molecule type" value="Genomic_DNA"/>
</dbReference>
<evidence type="ECO:0000313" key="9">
    <source>
        <dbReference type="Proteomes" id="UP001271007"/>
    </source>
</evidence>
<dbReference type="PRINTS" id="PR00757">
    <property type="entry name" value="AMINEOXDASEF"/>
</dbReference>
<dbReference type="InterPro" id="IPR036188">
    <property type="entry name" value="FAD/NAD-bd_sf"/>
</dbReference>
<evidence type="ECO:0000256" key="6">
    <source>
        <dbReference type="RuleBase" id="RU362067"/>
    </source>
</evidence>
<feature type="binding site" evidence="5">
    <location>
        <position position="378"/>
    </location>
    <ligand>
        <name>substrate</name>
    </ligand>
</feature>
<dbReference type="Gene3D" id="3.90.660.10">
    <property type="match status" value="1"/>
</dbReference>
<dbReference type="Gene3D" id="3.50.50.60">
    <property type="entry name" value="FAD/NAD(P)-binding domain"/>
    <property type="match status" value="1"/>
</dbReference>
<evidence type="ECO:0000259" key="7">
    <source>
        <dbReference type="Pfam" id="PF01593"/>
    </source>
</evidence>
<comment type="cofactor">
    <cofactor evidence="1 6">
        <name>FAD</name>
        <dbReference type="ChEBI" id="CHEBI:57692"/>
    </cofactor>
</comment>
<sequence length="488" mass="52098">MKLTLTPLGSFLINAIAFRASIVHTLPQYGDSYDVVIVGGGLSGLAAAKTLQEANKSVLILEARDRVGGRVENFYLDYGGITELGAALVGPTQDHVLALADDLELETFLEYDSGLNLAFSGEQKQTYSASGSALPSLDANSTIQLVGAIASLDIFAASIDVNAPWNYPNASLWDSMTLQSWLDSTVTSESVLSFFDVGIAAVFSAKPGELSLLYTLAYIAAAGNQTAMGTLERLLGVNDGAQERRITGGTGLLCTGLARKTGWEHIKLGAAVHSVTQSSTDIYLVSADTLAVAGRNVVVAMSPPLAARIRYDPILPARRDQLTQRMFMGSLGKATAIYRTPFWRTANLSGQVVSDKGYARTTFDVSPADASYGAILGFIEADKMRVLDNATEAEIQDLINSDYVRYFGPQAANAIQWVFKRWDNSLYSRGGPVVVAGPGTLTGYGDALRKSWGGIHWAGTETSPYWTGYMDGAIRSGERAANEILGIA</sequence>
<keyword evidence="9" id="KW-1185">Reference proteome</keyword>
<evidence type="ECO:0000256" key="4">
    <source>
        <dbReference type="ARBA" id="ARBA00048448"/>
    </source>
</evidence>
<feature type="domain" description="Amine oxidase" evidence="7">
    <location>
        <begin position="42"/>
        <end position="485"/>
    </location>
</feature>
<dbReference type="InterPro" id="IPR050703">
    <property type="entry name" value="Flavin_MAO"/>
</dbReference>